<accession>I2FJK4</accession>
<reference evidence="1" key="1">
    <citation type="submission" date="2012-05" db="EMBL/GenBank/DDBJ databases">
        <title>Distribution of dehalogenation activities and characterization of organohalide-responsive genes in marine subsurface sediments of the Nankai Trough plate-subduction zone.</title>
        <authorList>
            <person name="Futagami T."/>
            <person name="Morono Y."/>
            <person name="Terada T."/>
            <person name="Kaksonen A.H."/>
            <person name="Inagaki F."/>
        </authorList>
    </citation>
    <scope>NUCLEOTIDE SEQUENCE</scope>
</reference>
<evidence type="ECO:0000313" key="1">
    <source>
        <dbReference type="EMBL" id="BAM15189.1"/>
    </source>
</evidence>
<proteinExistence type="predicted"/>
<organism evidence="1">
    <name type="scientific">uncultured microorganism</name>
    <dbReference type="NCBI Taxonomy" id="358574"/>
    <lineage>
        <taxon>unclassified sequences</taxon>
        <taxon>environmental samples</taxon>
    </lineage>
</organism>
<dbReference type="EMBL" id="AB716312">
    <property type="protein sequence ID" value="BAM15189.1"/>
    <property type="molecule type" value="Genomic_DNA"/>
</dbReference>
<name>I2FJK4_9ZZZZ</name>
<dbReference type="AlphaFoldDB" id="I2FJK4"/>
<protein>
    <submittedName>
        <fullName evidence="1">Uncharacterized protein</fullName>
    </submittedName>
</protein>
<sequence>MACILRETVIRTKLPVPLFLEIRLTMRTFILSILNTMKHRLLLKILFNPILLPTKFPFMFQILQEV</sequence>